<dbReference type="NCBIfam" id="TIGR04183">
    <property type="entry name" value="Por_Secre_tail"/>
    <property type="match status" value="1"/>
</dbReference>
<dbReference type="InterPro" id="IPR026444">
    <property type="entry name" value="Secre_tail"/>
</dbReference>
<feature type="chain" id="PRO_5045654942" evidence="1">
    <location>
        <begin position="22"/>
        <end position="127"/>
    </location>
</feature>
<reference evidence="4" key="1">
    <citation type="journal article" date="2019" name="Int. J. Syst. Evol. Microbiol.">
        <title>The Global Catalogue of Microorganisms (GCM) 10K type strain sequencing project: providing services to taxonomists for standard genome sequencing and annotation.</title>
        <authorList>
            <consortium name="The Broad Institute Genomics Platform"/>
            <consortium name="The Broad Institute Genome Sequencing Center for Infectious Disease"/>
            <person name="Wu L."/>
            <person name="Ma J."/>
        </authorList>
    </citation>
    <scope>NUCLEOTIDE SEQUENCE [LARGE SCALE GENOMIC DNA]</scope>
    <source>
        <strain evidence="4">JCM 16545</strain>
    </source>
</reference>
<evidence type="ECO:0000313" key="4">
    <source>
        <dbReference type="Proteomes" id="UP001597369"/>
    </source>
</evidence>
<dbReference type="Pfam" id="PF18962">
    <property type="entry name" value="Por_Secre_tail"/>
    <property type="match status" value="1"/>
</dbReference>
<evidence type="ECO:0000259" key="2">
    <source>
        <dbReference type="Pfam" id="PF18962"/>
    </source>
</evidence>
<organism evidence="3 4">
    <name type="scientific">Pontibacter silvestris</name>
    <dbReference type="NCBI Taxonomy" id="2305183"/>
    <lineage>
        <taxon>Bacteria</taxon>
        <taxon>Pseudomonadati</taxon>
        <taxon>Bacteroidota</taxon>
        <taxon>Cytophagia</taxon>
        <taxon>Cytophagales</taxon>
        <taxon>Hymenobacteraceae</taxon>
        <taxon>Pontibacter</taxon>
    </lineage>
</organism>
<feature type="domain" description="Secretion system C-terminal sorting" evidence="2">
    <location>
        <begin position="48"/>
        <end position="126"/>
    </location>
</feature>
<name>A0ABW4WT67_9BACT</name>
<evidence type="ECO:0000313" key="3">
    <source>
        <dbReference type="EMBL" id="MFD2065949.1"/>
    </source>
</evidence>
<evidence type="ECO:0000256" key="1">
    <source>
        <dbReference type="SAM" id="SignalP"/>
    </source>
</evidence>
<keyword evidence="4" id="KW-1185">Reference proteome</keyword>
<dbReference type="Proteomes" id="UP001597369">
    <property type="component" value="Unassembled WGS sequence"/>
</dbReference>
<dbReference type="RefSeq" id="WP_229962920.1">
    <property type="nucleotide sequence ID" value="NZ_JAJJWI010000038.1"/>
</dbReference>
<dbReference type="EMBL" id="JBHUHV010000013">
    <property type="protein sequence ID" value="MFD2065949.1"/>
    <property type="molecule type" value="Genomic_DNA"/>
</dbReference>
<feature type="signal peptide" evidence="1">
    <location>
        <begin position="1"/>
        <end position="21"/>
    </location>
</feature>
<proteinExistence type="predicted"/>
<accession>A0ABW4WT67</accession>
<sequence>MKQLILTFITCLSLLTMQAQTRPSVIGQVDEPSEKALKGQQDDKALAIYPNPSNGVFTISISNVDDKKAELSIMNVIGNEVYHETLTNADNHFSKTLDLNRPSIAKGLYYVKLESENYSVVRRIVIR</sequence>
<comment type="caution">
    <text evidence="3">The sequence shown here is derived from an EMBL/GenBank/DDBJ whole genome shotgun (WGS) entry which is preliminary data.</text>
</comment>
<protein>
    <submittedName>
        <fullName evidence="3">T9SS type A sorting domain-containing protein</fullName>
    </submittedName>
</protein>
<keyword evidence="1" id="KW-0732">Signal</keyword>
<gene>
    <name evidence="3" type="ORF">ACFSKU_03580</name>
</gene>